<evidence type="ECO:0000256" key="3">
    <source>
        <dbReference type="ARBA" id="ARBA00022729"/>
    </source>
</evidence>
<keyword evidence="5" id="KW-0998">Cell outer membrane</keyword>
<evidence type="ECO:0000256" key="2">
    <source>
        <dbReference type="ARBA" id="ARBA00006275"/>
    </source>
</evidence>
<dbReference type="HOGENOM" id="CLU_015553_0_0_10"/>
<dbReference type="PROSITE" id="PS51257">
    <property type="entry name" value="PROKAR_LIPOPROTEIN"/>
    <property type="match status" value="1"/>
</dbReference>
<sequence length="597" mass="68042">MIGFVKQITLKEMKMKKISILSVFAILTFATSCVEELTKQPDFISENQVFEDPNLTNSYVANLYQRIGFQRGVNVSMATKNAVGGENIGFAPWQEPNGTSTRQFTEVTGPGALDEWDYNVVRDMNYLLENITESETLDEQFVEEKISEVKFLRAFEYFEMVKRFGGVPLVLEVQSADQPEEELYVSRNSEEEVYDFIYSETQEILANFDDSKTGAGGKVDKYTVLMLQSRAMLYAASIAKYGDGSSNGVVGIPSGRAAEFFQKSYDASKQIIDSGMFRLINDGEDKVANYASIFVNDGNDETIFAEVFEPFLKGHDWDHLAIPAGFNATWNSNFPVLYEMVELFDFTDGRSGMIDRSLFTNSTEWDINDFFGNRDPRFRAAVFYQGTPFQGKKVYFHSATIYDDNGTMKESTSEGQTFTTIDGESFPGAAPRRNRVNTGLLLRKRVDDNALTPQYGSSGQDFIVYRYAETLLNYAEAAMELAKASEAMDAINQIRDRVSMPLFESITLEDIRHERQVELCFEEHRYFDLVRWRLAEEKLSLRTQGIILKYNLETDKYVITLKNAENQIRVFEPNRYYLPFGINRLADNSNLVQNPGY</sequence>
<evidence type="ECO:0000313" key="9">
    <source>
        <dbReference type="Proteomes" id="UP000003919"/>
    </source>
</evidence>
<gene>
    <name evidence="8" type="ORF">ALPR1_08803</name>
</gene>
<evidence type="ECO:0000256" key="5">
    <source>
        <dbReference type="ARBA" id="ARBA00023237"/>
    </source>
</evidence>
<keyword evidence="9" id="KW-1185">Reference proteome</keyword>
<keyword evidence="4" id="KW-0472">Membrane</keyword>
<accession>A3I1P5</accession>
<comment type="subcellular location">
    <subcellularLocation>
        <location evidence="1">Cell outer membrane</location>
    </subcellularLocation>
</comment>
<proteinExistence type="inferred from homology"/>
<dbReference type="eggNOG" id="COG1435">
    <property type="taxonomic scope" value="Bacteria"/>
</dbReference>
<dbReference type="InterPro" id="IPR033985">
    <property type="entry name" value="SusD-like_N"/>
</dbReference>
<protein>
    <submittedName>
        <fullName evidence="8">Outer membrane protein</fullName>
    </submittedName>
</protein>
<dbReference type="EMBL" id="AAXU02000001">
    <property type="protein sequence ID" value="EAZ79711.1"/>
    <property type="molecule type" value="Genomic_DNA"/>
</dbReference>
<comment type="caution">
    <text evidence="8">The sequence shown here is derived from an EMBL/GenBank/DDBJ whole genome shotgun (WGS) entry which is preliminary data.</text>
</comment>
<feature type="domain" description="SusD-like N-terminal" evidence="7">
    <location>
        <begin position="117"/>
        <end position="200"/>
    </location>
</feature>
<evidence type="ECO:0000259" key="7">
    <source>
        <dbReference type="Pfam" id="PF14322"/>
    </source>
</evidence>
<dbReference type="STRING" id="388413.ALPR1_08803"/>
<name>A3I1P5_9BACT</name>
<dbReference type="InterPro" id="IPR011990">
    <property type="entry name" value="TPR-like_helical_dom_sf"/>
</dbReference>
<dbReference type="Gene3D" id="1.25.40.390">
    <property type="match status" value="1"/>
</dbReference>
<dbReference type="Pfam" id="PF07980">
    <property type="entry name" value="SusD_RagB"/>
    <property type="match status" value="1"/>
</dbReference>
<evidence type="ECO:0000256" key="1">
    <source>
        <dbReference type="ARBA" id="ARBA00004442"/>
    </source>
</evidence>
<dbReference type="InterPro" id="IPR012944">
    <property type="entry name" value="SusD_RagB_dom"/>
</dbReference>
<dbReference type="Pfam" id="PF14322">
    <property type="entry name" value="SusD-like_3"/>
    <property type="match status" value="1"/>
</dbReference>
<dbReference type="GO" id="GO:0009279">
    <property type="term" value="C:cell outer membrane"/>
    <property type="evidence" value="ECO:0007669"/>
    <property type="project" value="UniProtKB-SubCell"/>
</dbReference>
<comment type="similarity">
    <text evidence="2">Belongs to the SusD family.</text>
</comment>
<organism evidence="8 9">
    <name type="scientific">Algoriphagus machipongonensis</name>
    <dbReference type="NCBI Taxonomy" id="388413"/>
    <lineage>
        <taxon>Bacteria</taxon>
        <taxon>Pseudomonadati</taxon>
        <taxon>Bacteroidota</taxon>
        <taxon>Cytophagia</taxon>
        <taxon>Cytophagales</taxon>
        <taxon>Cyclobacteriaceae</taxon>
        <taxon>Algoriphagus</taxon>
    </lineage>
</organism>
<evidence type="ECO:0000259" key="6">
    <source>
        <dbReference type="Pfam" id="PF07980"/>
    </source>
</evidence>
<reference evidence="8 9" key="1">
    <citation type="journal article" date="2011" name="J. Bacteriol.">
        <title>Complete genome sequence of Algoriphagus sp. PR1, bacterial prey of a colony-forming choanoflagellate.</title>
        <authorList>
            <person name="Alegado R.A."/>
            <person name="Ferriera S."/>
            <person name="Nusbaum C."/>
            <person name="Young S.K."/>
            <person name="Zeng Q."/>
            <person name="Imamovic A."/>
            <person name="Fairclough S.R."/>
            <person name="King N."/>
        </authorList>
    </citation>
    <scope>NUCLEOTIDE SEQUENCE [LARGE SCALE GENOMIC DNA]</scope>
    <source>
        <strain evidence="8 9">PR1</strain>
    </source>
</reference>
<dbReference type="Proteomes" id="UP000003919">
    <property type="component" value="Unassembled WGS sequence"/>
</dbReference>
<keyword evidence="3" id="KW-0732">Signal</keyword>
<dbReference type="AlphaFoldDB" id="A3I1P5"/>
<dbReference type="SUPFAM" id="SSF48452">
    <property type="entry name" value="TPR-like"/>
    <property type="match status" value="1"/>
</dbReference>
<feature type="domain" description="RagB/SusD" evidence="6">
    <location>
        <begin position="301"/>
        <end position="597"/>
    </location>
</feature>
<evidence type="ECO:0000313" key="8">
    <source>
        <dbReference type="EMBL" id="EAZ79711.1"/>
    </source>
</evidence>
<evidence type="ECO:0000256" key="4">
    <source>
        <dbReference type="ARBA" id="ARBA00023136"/>
    </source>
</evidence>